<evidence type="ECO:0000256" key="4">
    <source>
        <dbReference type="ARBA" id="ARBA00019114"/>
    </source>
</evidence>
<keyword evidence="14" id="KW-1185">Reference proteome</keyword>
<feature type="domain" description="Polymerase/histidinol phosphatase N-terminal" evidence="12">
    <location>
        <begin position="4"/>
        <end position="71"/>
    </location>
</feature>
<evidence type="ECO:0000256" key="10">
    <source>
        <dbReference type="ARBA" id="ARBA00049244"/>
    </source>
</evidence>
<dbReference type="SUPFAM" id="SSF89550">
    <property type="entry name" value="PHP domain-like"/>
    <property type="match status" value="1"/>
</dbReference>
<dbReference type="InterPro" id="IPR016195">
    <property type="entry name" value="Pol/histidinol_Pase-like"/>
</dbReference>
<dbReference type="GO" id="GO:0008408">
    <property type="term" value="F:3'-5' exonuclease activity"/>
    <property type="evidence" value="ECO:0007669"/>
    <property type="project" value="InterPro"/>
</dbReference>
<proteinExistence type="inferred from homology"/>
<evidence type="ECO:0000256" key="9">
    <source>
        <dbReference type="ARBA" id="ARBA00025611"/>
    </source>
</evidence>
<dbReference type="SMART" id="SM00481">
    <property type="entry name" value="POLIIIAc"/>
    <property type="match status" value="1"/>
</dbReference>
<evidence type="ECO:0000256" key="6">
    <source>
        <dbReference type="ARBA" id="ARBA00022695"/>
    </source>
</evidence>
<keyword evidence="7" id="KW-0235">DNA replication</keyword>
<keyword evidence="11" id="KW-0175">Coiled coil</keyword>
<dbReference type="InterPro" id="IPR029460">
    <property type="entry name" value="DNAPol_HHH"/>
</dbReference>
<dbReference type="InterPro" id="IPR041931">
    <property type="entry name" value="DNA_pol3_alpha_thumb_dom"/>
</dbReference>
<comment type="caution">
    <text evidence="13">The sequence shown here is derived from an EMBL/GenBank/DDBJ whole genome shotgun (WGS) entry which is preliminary data.</text>
</comment>
<feature type="coiled-coil region" evidence="11">
    <location>
        <begin position="226"/>
        <end position="253"/>
    </location>
</feature>
<gene>
    <name evidence="13" type="ORF">DCC39_09790</name>
</gene>
<dbReference type="InterPro" id="IPR011708">
    <property type="entry name" value="DNA_pol3_alpha_NTPase_dom"/>
</dbReference>
<dbReference type="InterPro" id="IPR004013">
    <property type="entry name" value="PHP_dom"/>
</dbReference>
<dbReference type="GO" id="GO:0003676">
    <property type="term" value="F:nucleic acid binding"/>
    <property type="evidence" value="ECO:0007669"/>
    <property type="project" value="InterPro"/>
</dbReference>
<keyword evidence="8" id="KW-0239">DNA-directed DNA polymerase</keyword>
<evidence type="ECO:0000313" key="13">
    <source>
        <dbReference type="EMBL" id="PWA11121.1"/>
    </source>
</evidence>
<evidence type="ECO:0000256" key="2">
    <source>
        <dbReference type="ARBA" id="ARBA00009496"/>
    </source>
</evidence>
<keyword evidence="6" id="KW-0548">Nucleotidyltransferase</keyword>
<dbReference type="Pfam" id="PF01336">
    <property type="entry name" value="tRNA_anti-codon"/>
    <property type="match status" value="1"/>
</dbReference>
<protein>
    <recommendedName>
        <fullName evidence="4">DNA polymerase III subunit alpha</fullName>
        <ecNumber evidence="3">2.7.7.7</ecNumber>
    </recommendedName>
</protein>
<dbReference type="PANTHER" id="PTHR32294">
    <property type="entry name" value="DNA POLYMERASE III SUBUNIT ALPHA"/>
    <property type="match status" value="1"/>
</dbReference>
<reference evidence="13 14" key="1">
    <citation type="submission" date="2018-04" db="EMBL/GenBank/DDBJ databases">
        <title>Camelliibacillus theae gen. nov., sp. nov., isolated from Pu'er tea.</title>
        <authorList>
            <person name="Niu L."/>
        </authorList>
    </citation>
    <scope>NUCLEOTIDE SEQUENCE [LARGE SCALE GENOMIC DNA]</scope>
    <source>
        <strain evidence="13 14">T8</strain>
    </source>
</reference>
<dbReference type="PANTHER" id="PTHR32294:SF0">
    <property type="entry name" value="DNA POLYMERASE III SUBUNIT ALPHA"/>
    <property type="match status" value="1"/>
</dbReference>
<dbReference type="GO" id="GO:0003887">
    <property type="term" value="F:DNA-directed DNA polymerase activity"/>
    <property type="evidence" value="ECO:0007669"/>
    <property type="project" value="UniProtKB-KW"/>
</dbReference>
<dbReference type="NCBIfam" id="NF004226">
    <property type="entry name" value="PRK05673.1"/>
    <property type="match status" value="1"/>
</dbReference>
<evidence type="ECO:0000256" key="11">
    <source>
        <dbReference type="SAM" id="Coils"/>
    </source>
</evidence>
<dbReference type="Gene3D" id="1.10.10.1600">
    <property type="entry name" value="Bacterial DNA polymerase III alpha subunit, thumb domain"/>
    <property type="match status" value="1"/>
</dbReference>
<dbReference type="GO" id="GO:0005737">
    <property type="term" value="C:cytoplasm"/>
    <property type="evidence" value="ECO:0007669"/>
    <property type="project" value="UniProtKB-SubCell"/>
</dbReference>
<dbReference type="EC" id="2.7.7.7" evidence="3"/>
<evidence type="ECO:0000259" key="12">
    <source>
        <dbReference type="SMART" id="SM00481"/>
    </source>
</evidence>
<dbReference type="GO" id="GO:0006260">
    <property type="term" value="P:DNA replication"/>
    <property type="evidence" value="ECO:0007669"/>
    <property type="project" value="UniProtKB-KW"/>
</dbReference>
<dbReference type="Proteomes" id="UP000245998">
    <property type="component" value="Unassembled WGS sequence"/>
</dbReference>
<dbReference type="CDD" id="cd04485">
    <property type="entry name" value="DnaE_OBF"/>
    <property type="match status" value="1"/>
</dbReference>
<sequence>MRFTHLRIHSEYSLLESACRLEKLVAQAKRLGFNSLAITDKNVMYGTIPFYKACRKAEIKPIIGLEANVMTSSVKNGRSYPLVLLAKNEIGYRHLLKISSQIQLKENEQTKAIHIETLSNYTEGIFALSAGLDGEIGQCLLHEEYDQALGIANLFKRIFDKEHFFLEIVDHGLPEEAKVNKLTARLAEKIGAPLAATNNVHYVEKGDAIAYEALLAIKRGTGLLSINNAEFYLKSTEEMAEALEDNYFEAMENSAKIADECILTLSLGKPILPKFPLPPHISSKEALRNLCFQGLQARYNDVTNEIIERIEYELSVIDDMGFNDYFLIVWDFMKYARDNGILTGPGRGSAAGSLVAYVLYITHVDPMKHELLFERFLNPERVSMPDIDIDFSDTRRDEVIEYVGRKYGKEHVAQIITFGTLAARASVRDAGRLLDVEQKTIDQLAKRIPSRQGITLEKAFKESPELEKLINRSEDAKKVFELACKIEGFPRHSSTHAAGVVISEKPLTDVIAIRAGHENIALTQFPMEDLEEIGLLKMDFLGLRNLSLIEDILHNIEKSTGRKLQLDMIPYNDQKTFDLLSAGDTTGIFQLESSGMRQVLTNLKPSEFEDIVAVNALYRPGPMENIPAYIAAKHGKRRVSYPHPDLEPVLKKTYGVIVYQEQIMQIASMMAGFSLGEADLLRRAISKKKRDILEKEREHFVAGCVKNGYGEHMAVDIYNLLVKFANYGFNRSHAVAYSMIAYQLAFLKANEPVAFFAALLSSVIGNQEKLASYISELRRKGIEIYPPSINKSHAFFTMDKGGIQFGLLAIKNVGLQAINEIIKNRRQLGDYKDLFDLCRRVSLKNVNKRTLESLILSGAFDEFGVERGSLLATLDDALEDAEKEQKNANQIGFFKPDESGFTYVDVPPLSEDERLAHEKEVFGFYLSGHPLQRYSNLLWQFPHTFLSDLKNIPNVNSVRVAVMVENVKPIKTKKGDQMAFLKGSDHSGEAEIVVFPKVFSKINEILTPEALLYIEGKVENKGEDGVKIIAEKAMKVEELVKNATKKIFLKIEQKHQNQKTLTLIQHVLKKHPGDFPVYLYYEEEKRVRQLSKQYSISASNECLNEIKMLIGEKNIMF</sequence>
<dbReference type="EMBL" id="QCZG01000018">
    <property type="protein sequence ID" value="PWA11121.1"/>
    <property type="molecule type" value="Genomic_DNA"/>
</dbReference>
<evidence type="ECO:0000256" key="1">
    <source>
        <dbReference type="ARBA" id="ARBA00004496"/>
    </source>
</evidence>
<dbReference type="InterPro" id="IPR004805">
    <property type="entry name" value="DnaE2/DnaE/PolC"/>
</dbReference>
<dbReference type="Pfam" id="PF07733">
    <property type="entry name" value="DNA_pol3_alpha"/>
    <property type="match status" value="1"/>
</dbReference>
<dbReference type="NCBIfam" id="TIGR00594">
    <property type="entry name" value="polc"/>
    <property type="match status" value="1"/>
</dbReference>
<evidence type="ECO:0000256" key="7">
    <source>
        <dbReference type="ARBA" id="ARBA00022705"/>
    </source>
</evidence>
<accession>A0A2U1K0X1</accession>
<dbReference type="Pfam" id="PF02811">
    <property type="entry name" value="PHP"/>
    <property type="match status" value="1"/>
</dbReference>
<dbReference type="Pfam" id="PF17657">
    <property type="entry name" value="DNA_pol3_finger"/>
    <property type="match status" value="1"/>
</dbReference>
<comment type="function">
    <text evidence="9">DNA polymerase III is a complex, multichain enzyme responsible for most of the replicative synthesis in bacteria. This DNA polymerase also exhibits 3' to 5' exonuclease activity. The alpha chain is the DNA polymerase.</text>
</comment>
<evidence type="ECO:0000256" key="8">
    <source>
        <dbReference type="ARBA" id="ARBA00022932"/>
    </source>
</evidence>
<comment type="catalytic activity">
    <reaction evidence="10">
        <text>DNA(n) + a 2'-deoxyribonucleoside 5'-triphosphate = DNA(n+1) + diphosphate</text>
        <dbReference type="Rhea" id="RHEA:22508"/>
        <dbReference type="Rhea" id="RHEA-COMP:17339"/>
        <dbReference type="Rhea" id="RHEA-COMP:17340"/>
        <dbReference type="ChEBI" id="CHEBI:33019"/>
        <dbReference type="ChEBI" id="CHEBI:61560"/>
        <dbReference type="ChEBI" id="CHEBI:173112"/>
        <dbReference type="EC" id="2.7.7.7"/>
    </reaction>
</comment>
<dbReference type="AlphaFoldDB" id="A0A2U1K0X1"/>
<comment type="similarity">
    <text evidence="2">Belongs to the DNA polymerase type-C family. DnaE subfamily.</text>
</comment>
<evidence type="ECO:0000313" key="14">
    <source>
        <dbReference type="Proteomes" id="UP000245998"/>
    </source>
</evidence>
<dbReference type="OrthoDB" id="9803237at2"/>
<evidence type="ECO:0000256" key="5">
    <source>
        <dbReference type="ARBA" id="ARBA00022679"/>
    </source>
</evidence>
<dbReference type="NCBIfam" id="NF005298">
    <property type="entry name" value="PRK06826.1"/>
    <property type="match status" value="1"/>
</dbReference>
<dbReference type="InterPro" id="IPR040982">
    <property type="entry name" value="DNA_pol3_finger"/>
</dbReference>
<dbReference type="Gene3D" id="3.20.20.140">
    <property type="entry name" value="Metal-dependent hydrolases"/>
    <property type="match status" value="1"/>
</dbReference>
<name>A0A2U1K0X1_9BACI</name>
<dbReference type="Gene3D" id="1.10.150.870">
    <property type="match status" value="1"/>
</dbReference>
<dbReference type="Pfam" id="PF14579">
    <property type="entry name" value="HHH_6"/>
    <property type="match status" value="1"/>
</dbReference>
<comment type="subcellular location">
    <subcellularLocation>
        <location evidence="1">Cytoplasm</location>
    </subcellularLocation>
</comment>
<keyword evidence="5" id="KW-0808">Transferase</keyword>
<dbReference type="InterPro" id="IPR003141">
    <property type="entry name" value="Pol/His_phosphatase_N"/>
</dbReference>
<evidence type="ECO:0000256" key="3">
    <source>
        <dbReference type="ARBA" id="ARBA00012417"/>
    </source>
</evidence>
<organism evidence="13 14">
    <name type="scientific">Pueribacillus theae</name>
    <dbReference type="NCBI Taxonomy" id="2171751"/>
    <lineage>
        <taxon>Bacteria</taxon>
        <taxon>Bacillati</taxon>
        <taxon>Bacillota</taxon>
        <taxon>Bacilli</taxon>
        <taxon>Bacillales</taxon>
        <taxon>Bacillaceae</taxon>
        <taxon>Pueribacillus</taxon>
    </lineage>
</organism>
<dbReference type="RefSeq" id="WP_116554716.1">
    <property type="nucleotide sequence ID" value="NZ_QCZG01000018.1"/>
</dbReference>
<dbReference type="InterPro" id="IPR004365">
    <property type="entry name" value="NA-bd_OB_tRNA"/>
</dbReference>